<name>A0ABR6VT20_9BACT</name>
<dbReference type="Gene3D" id="3.40.50.2000">
    <property type="entry name" value="Glycogen Phosphorylase B"/>
    <property type="match status" value="1"/>
</dbReference>
<gene>
    <name evidence="1" type="ORF">H7U12_09880</name>
</gene>
<comment type="caution">
    <text evidence="1">The sequence shown here is derived from an EMBL/GenBank/DDBJ whole genome shotgun (WGS) entry which is preliminary data.</text>
</comment>
<dbReference type="SUPFAM" id="SSF53756">
    <property type="entry name" value="UDP-Glycosyltransferase/glycogen phosphorylase"/>
    <property type="match status" value="1"/>
</dbReference>
<dbReference type="EMBL" id="JACOAF010000022">
    <property type="protein sequence ID" value="MBC3539993.1"/>
    <property type="molecule type" value="Genomic_DNA"/>
</dbReference>
<protein>
    <submittedName>
        <fullName evidence="1">ADP-heptose--LPS heptosyltransferase</fullName>
    </submittedName>
</protein>
<accession>A0ABR6VT20</accession>
<evidence type="ECO:0000313" key="2">
    <source>
        <dbReference type="Proteomes" id="UP000659698"/>
    </source>
</evidence>
<dbReference type="Proteomes" id="UP000659698">
    <property type="component" value="Unassembled WGS sequence"/>
</dbReference>
<keyword evidence="2" id="KW-1185">Reference proteome</keyword>
<dbReference type="InterPro" id="IPR002201">
    <property type="entry name" value="Glyco_trans_9"/>
</dbReference>
<dbReference type="Pfam" id="PF01075">
    <property type="entry name" value="Glyco_transf_9"/>
    <property type="match status" value="1"/>
</dbReference>
<evidence type="ECO:0000313" key="1">
    <source>
        <dbReference type="EMBL" id="MBC3539993.1"/>
    </source>
</evidence>
<reference evidence="1 2" key="1">
    <citation type="journal article" date="2019" name="Int. J. Syst. Evol. Microbiol.">
        <title>Rufibacter sediminis sp. nov., isolated from freshwater lake sediment.</title>
        <authorList>
            <person name="Qu J.H."/>
            <person name="Zhang L.J."/>
            <person name="Fu Y.H."/>
            <person name="Li H.F."/>
        </authorList>
    </citation>
    <scope>NUCLEOTIDE SEQUENCE [LARGE SCALE GENOMIC DNA]</scope>
    <source>
        <strain evidence="1 2">H-1</strain>
    </source>
</reference>
<dbReference type="RefSeq" id="WP_186636776.1">
    <property type="nucleotide sequence ID" value="NZ_JACOAF010000022.1"/>
</dbReference>
<proteinExistence type="predicted"/>
<organism evidence="1 2">
    <name type="scientific">Rufibacter sediminis</name>
    <dbReference type="NCBI Taxonomy" id="2762756"/>
    <lineage>
        <taxon>Bacteria</taxon>
        <taxon>Pseudomonadati</taxon>
        <taxon>Bacteroidota</taxon>
        <taxon>Cytophagia</taxon>
        <taxon>Cytophagales</taxon>
        <taxon>Hymenobacteraceae</taxon>
        <taxon>Rufibacter</taxon>
    </lineage>
</organism>
<sequence>MSQTQQEETPDVWMLNMRRGTFEEAWKHSDAVLKERAGKPCWHWPRHFQYIWDGSSLEGKRVLVRCYHGLGDTIQFIRFAPQLKAIAREVIVWAQAPLIPLLETVEGIDRLLPLHDGTPDVEYDVDVEVMELTHIFRTTINTIPSQIPYLQVEPLPLPDENKKLKVGLVWKPGDWNPHRSIPFSFFAPLAELQGVQFYILQANAAENGWQEGFGIHPGEFSLYEYARVIKGLDLLISVDSMPVHLAGALNVPVWTLLHAHADWRWMDDRLDSPWYPSMRLFRQEVVDDWAGVIKRVATELEKLTNKAHTPLSS</sequence>